<evidence type="ECO:0000313" key="3">
    <source>
        <dbReference type="EMBL" id="PXF30027.1"/>
    </source>
</evidence>
<accession>A0ABX5LTP7</accession>
<name>A0ABX5LTP7_9GAMM</name>
<reference evidence="3 4" key="1">
    <citation type="submission" date="2015-03" db="EMBL/GenBank/DDBJ databases">
        <authorList>
            <person name="Krishnan R."/>
            <person name="Midha S."/>
            <person name="Patil P.B."/>
            <person name="Rameshkumar N."/>
        </authorList>
    </citation>
    <scope>NUCLEOTIDE SEQUENCE [LARGE SCALE GENOMIC DNA]</scope>
    <source>
        <strain evidence="3 4">L1E11</strain>
    </source>
</reference>
<gene>
    <name evidence="3" type="ORF">WH50_17350</name>
</gene>
<feature type="transmembrane region" description="Helical" evidence="2">
    <location>
        <begin position="55"/>
        <end position="74"/>
    </location>
</feature>
<keyword evidence="2" id="KW-0472">Membrane</keyword>
<evidence type="ECO:0000256" key="1">
    <source>
        <dbReference type="SAM" id="MobiDB-lite"/>
    </source>
</evidence>
<comment type="caution">
    <text evidence="3">The sequence shown here is derived from an EMBL/GenBank/DDBJ whole genome shotgun (WGS) entry which is preliminary data.</text>
</comment>
<sequence>MQPVTPTSLLMQFDRGLNHAASYLLCGLKHLALWLTGLLSICLYSGLIFDYNEGLADISQFGWVLMLLALLLVWRHCHYARLFGYGFWRGLARGLAAQGVALITEMTVLGLIVLMVLSPEWQTANNAIGEGDVATKTYQLLGQILVLLALYFGAPTRPLHDTLPLPKPETARQDPTISPTLDKEVTL</sequence>
<feature type="transmembrane region" description="Helical" evidence="2">
    <location>
        <begin position="137"/>
        <end position="154"/>
    </location>
</feature>
<keyword evidence="2" id="KW-0812">Transmembrane</keyword>
<dbReference type="EMBL" id="LAPT01000087">
    <property type="protein sequence ID" value="PXF30027.1"/>
    <property type="molecule type" value="Genomic_DNA"/>
</dbReference>
<protein>
    <recommendedName>
        <fullName evidence="5">Permease</fullName>
    </recommendedName>
</protein>
<proteinExistence type="predicted"/>
<organism evidence="3 4">
    <name type="scientific">Pokkaliibacter plantistimulans</name>
    <dbReference type="NCBI Taxonomy" id="1635171"/>
    <lineage>
        <taxon>Bacteria</taxon>
        <taxon>Pseudomonadati</taxon>
        <taxon>Pseudomonadota</taxon>
        <taxon>Gammaproteobacteria</taxon>
        <taxon>Oceanospirillales</taxon>
        <taxon>Balneatrichaceae</taxon>
        <taxon>Pokkaliibacter</taxon>
    </lineage>
</organism>
<evidence type="ECO:0008006" key="5">
    <source>
        <dbReference type="Google" id="ProtNLM"/>
    </source>
</evidence>
<dbReference type="Proteomes" id="UP000248090">
    <property type="component" value="Unassembled WGS sequence"/>
</dbReference>
<feature type="transmembrane region" description="Helical" evidence="2">
    <location>
        <begin position="95"/>
        <end position="117"/>
    </location>
</feature>
<feature type="transmembrane region" description="Helical" evidence="2">
    <location>
        <begin position="31"/>
        <end position="49"/>
    </location>
</feature>
<keyword evidence="4" id="KW-1185">Reference proteome</keyword>
<keyword evidence="2" id="KW-1133">Transmembrane helix</keyword>
<evidence type="ECO:0000313" key="4">
    <source>
        <dbReference type="Proteomes" id="UP000248090"/>
    </source>
</evidence>
<evidence type="ECO:0000256" key="2">
    <source>
        <dbReference type="SAM" id="Phobius"/>
    </source>
</evidence>
<feature type="region of interest" description="Disordered" evidence="1">
    <location>
        <begin position="162"/>
        <end position="187"/>
    </location>
</feature>